<dbReference type="InterPro" id="IPR011047">
    <property type="entry name" value="Quinoprotein_ADH-like_sf"/>
</dbReference>
<dbReference type="SUPFAM" id="SSF82171">
    <property type="entry name" value="DPP6 N-terminal domain-like"/>
    <property type="match status" value="1"/>
</dbReference>
<comment type="caution">
    <text evidence="1">The sequence shown here is derived from an EMBL/GenBank/DDBJ whole genome shotgun (WGS) entry which is preliminary data.</text>
</comment>
<dbReference type="RefSeq" id="WP_200355320.1">
    <property type="nucleotide sequence ID" value="NZ_JAENIL010000015.1"/>
</dbReference>
<dbReference type="SUPFAM" id="SSF50998">
    <property type="entry name" value="Quinoprotein alcohol dehydrogenase-like"/>
    <property type="match status" value="1"/>
</dbReference>
<gene>
    <name evidence="1" type="ORF">JIN87_09500</name>
</gene>
<dbReference type="EMBL" id="JAENIL010000015">
    <property type="protein sequence ID" value="MBK1877103.1"/>
    <property type="molecule type" value="Genomic_DNA"/>
</dbReference>
<reference evidence="1" key="1">
    <citation type="submission" date="2021-01" db="EMBL/GenBank/DDBJ databases">
        <title>Modified the classification status of verrucomicrobia.</title>
        <authorList>
            <person name="Feng X."/>
        </authorList>
    </citation>
    <scope>NUCLEOTIDE SEQUENCE</scope>
    <source>
        <strain evidence="1">KCTC 13126</strain>
    </source>
</reference>
<organism evidence="1 2">
    <name type="scientific">Pelagicoccus mobilis</name>
    <dbReference type="NCBI Taxonomy" id="415221"/>
    <lineage>
        <taxon>Bacteria</taxon>
        <taxon>Pseudomonadati</taxon>
        <taxon>Verrucomicrobiota</taxon>
        <taxon>Opitutia</taxon>
        <taxon>Puniceicoccales</taxon>
        <taxon>Pelagicoccaceae</taxon>
        <taxon>Pelagicoccus</taxon>
    </lineage>
</organism>
<name>A0A934VR00_9BACT</name>
<keyword evidence="2" id="KW-1185">Reference proteome</keyword>
<protein>
    <submittedName>
        <fullName evidence="1">Uncharacterized protein</fullName>
    </submittedName>
</protein>
<dbReference type="Gene3D" id="2.130.10.10">
    <property type="entry name" value="YVTN repeat-like/Quinoprotein amine dehydrogenase"/>
    <property type="match status" value="1"/>
</dbReference>
<evidence type="ECO:0000313" key="1">
    <source>
        <dbReference type="EMBL" id="MBK1877103.1"/>
    </source>
</evidence>
<sequence>MKPIQLYRLFLVIPLVASCLHANTRKAHLLIDLEEATSTRIEELYSDSIVRTADRIWNINTGEMIAGPTSREDFGEFLDFDLSSKRSLYRKAEPHPDAVRQLTVFQVRNQQGEVIFEKKEWISHQPKAFLVDGGKYLLSRSNDAKSFDLMLELHSVDTGELIWQRKPEGSPRWRLSQDSSMCLELGSDNNQNRFQTAIAFDVITQEELSNVDVASLELRKESIYLSRFESSLAVLSGNGGTLIANSASRNLSIIYGFAAASLRFEQSPKYDAEARYVVLHAGSQTFGGVTWAVYNARNGEQIGTSLDYQVESSLLQQGSAPTPSPDGQLLYKVSAPGQIEVWNLTEKTLEKTLSYTNIPFNALVPSPDNRHLLALALSGINDDFMVLLDSETNLPVYSKIVNDPELNLSSGEFGYVRGFTRTLMLPPGGQRFFFQTSIKPEAFNYLTGEPVVFATEFNGKALSSRYVEPESAWVTVYSSGRVRIEKENETTWIQLPNTHLVEHAAIDPGSGSIAIQRDSSFLITHPFDDREDQQITGLSLGIHPISLHGGGKWLAGDYKGIYDLETESKLSLPFNLYAIYAIDYAQKLLAIKDPNSPAVAVYDLSEEPSEKFKTDVRFHEIYDLRFSENGNKLHILARPEFAGWYSQSLYTADSGSGQIQSEFDVSDPEERTYNFLLPHSNGTDIFLSDWDTTFSSFDLNAAERSLPAYPSSTHGVTFIDWAPTGPDGTLRYIDSQGILYHFKAGTATPADTTFTQNPDGSLDVSYLEKPGHEYWNEISWNLKDWIASKDPEAMSQWLDSYGRGFFRVYEATTDN</sequence>
<dbReference type="AlphaFoldDB" id="A0A934VR00"/>
<proteinExistence type="predicted"/>
<dbReference type="InterPro" id="IPR015943">
    <property type="entry name" value="WD40/YVTN_repeat-like_dom_sf"/>
</dbReference>
<accession>A0A934VR00</accession>
<evidence type="ECO:0000313" key="2">
    <source>
        <dbReference type="Proteomes" id="UP000617628"/>
    </source>
</evidence>
<dbReference type="PROSITE" id="PS51257">
    <property type="entry name" value="PROKAR_LIPOPROTEIN"/>
    <property type="match status" value="1"/>
</dbReference>
<dbReference type="Proteomes" id="UP000617628">
    <property type="component" value="Unassembled WGS sequence"/>
</dbReference>